<organism evidence="9 10">
    <name type="scientific">Cryptobacterium curtum (strain ATCC 700683 / DSM 15641 / CCUG 43107 / 12-3)</name>
    <dbReference type="NCBI Taxonomy" id="469378"/>
    <lineage>
        <taxon>Bacteria</taxon>
        <taxon>Bacillati</taxon>
        <taxon>Actinomycetota</taxon>
        <taxon>Coriobacteriia</taxon>
        <taxon>Eggerthellales</taxon>
        <taxon>Eggerthellaceae</taxon>
        <taxon>Cryptobacterium</taxon>
    </lineage>
</organism>
<dbReference type="PANTHER" id="PTHR11078:SF3">
    <property type="entry name" value="ANTITERMINATION NUSB DOMAIN-CONTAINING PROTEIN"/>
    <property type="match status" value="1"/>
</dbReference>
<dbReference type="NCBIfam" id="TIGR01951">
    <property type="entry name" value="nusB"/>
    <property type="match status" value="1"/>
</dbReference>
<comment type="function">
    <text evidence="6">Involved in transcription antitermination. Required for transcription of ribosomal RNA (rRNA) genes. Binds specifically to the boxA antiterminator sequence of the ribosomal RNA (rrn) operons.</text>
</comment>
<dbReference type="SUPFAM" id="SSF48013">
    <property type="entry name" value="NusB-like"/>
    <property type="match status" value="1"/>
</dbReference>
<dbReference type="eggNOG" id="COG0781">
    <property type="taxonomic scope" value="Bacteria"/>
</dbReference>
<accession>C7MMV6</accession>
<evidence type="ECO:0000256" key="5">
    <source>
        <dbReference type="ARBA" id="ARBA00023163"/>
    </source>
</evidence>
<feature type="region of interest" description="Disordered" evidence="7">
    <location>
        <begin position="139"/>
        <end position="162"/>
    </location>
</feature>
<dbReference type="HAMAP" id="MF_00073">
    <property type="entry name" value="NusB"/>
    <property type="match status" value="1"/>
</dbReference>
<comment type="similarity">
    <text evidence="1 6">Belongs to the NusB family.</text>
</comment>
<evidence type="ECO:0000256" key="6">
    <source>
        <dbReference type="HAMAP-Rule" id="MF_00073"/>
    </source>
</evidence>
<dbReference type="KEGG" id="ccu:Ccur_05250"/>
<evidence type="ECO:0000256" key="1">
    <source>
        <dbReference type="ARBA" id="ARBA00005952"/>
    </source>
</evidence>
<dbReference type="Gene3D" id="1.10.940.10">
    <property type="entry name" value="NusB-like"/>
    <property type="match status" value="1"/>
</dbReference>
<dbReference type="AlphaFoldDB" id="C7MMV6"/>
<protein>
    <recommendedName>
        <fullName evidence="6">Transcription antitermination protein NusB</fullName>
    </recommendedName>
    <alternativeName>
        <fullName evidence="6">Antitermination factor NusB</fullName>
    </alternativeName>
</protein>
<evidence type="ECO:0000256" key="3">
    <source>
        <dbReference type="ARBA" id="ARBA00022884"/>
    </source>
</evidence>
<dbReference type="GO" id="GO:0003723">
    <property type="term" value="F:RNA binding"/>
    <property type="evidence" value="ECO:0007669"/>
    <property type="project" value="UniProtKB-UniRule"/>
</dbReference>
<dbReference type="STRING" id="469378.Ccur_05250"/>
<dbReference type="PANTHER" id="PTHR11078">
    <property type="entry name" value="N UTILIZATION SUBSTANCE PROTEIN B-RELATED"/>
    <property type="match status" value="1"/>
</dbReference>
<proteinExistence type="inferred from homology"/>
<keyword evidence="5 6" id="KW-0804">Transcription</keyword>
<keyword evidence="2 6" id="KW-0889">Transcription antitermination</keyword>
<dbReference type="RefSeq" id="WP_012802934.1">
    <property type="nucleotide sequence ID" value="NC_013170.1"/>
</dbReference>
<reference evidence="9 10" key="1">
    <citation type="journal article" date="2009" name="Stand. Genomic Sci.">
        <title>Complete genome sequence of Cryptobacterium curtum type strain (12-3).</title>
        <authorList>
            <person name="Mavrommatis K."/>
            <person name="Pukall R."/>
            <person name="Rohde C."/>
            <person name="Chen F."/>
            <person name="Sims D."/>
            <person name="Brettin T."/>
            <person name="Kuske C."/>
            <person name="Detter J.C."/>
            <person name="Han C."/>
            <person name="Lapidus A."/>
            <person name="Copeland A."/>
            <person name="Glavina Del Rio T."/>
            <person name="Nolan M."/>
            <person name="Lucas S."/>
            <person name="Tice H."/>
            <person name="Cheng J.F."/>
            <person name="Bruce D."/>
            <person name="Goodwin L."/>
            <person name="Pitluck S."/>
            <person name="Ovchinnikova G."/>
            <person name="Pati A."/>
            <person name="Ivanova N."/>
            <person name="Chen A."/>
            <person name="Palaniappan K."/>
            <person name="Chain P."/>
            <person name="D'haeseleer P."/>
            <person name="Goker M."/>
            <person name="Bristow J."/>
            <person name="Eisen J.A."/>
            <person name="Markowitz V."/>
            <person name="Hugenholtz P."/>
            <person name="Rohde M."/>
            <person name="Klenk H.P."/>
            <person name="Kyrpides N.C."/>
        </authorList>
    </citation>
    <scope>NUCLEOTIDE SEQUENCE [LARGE SCALE GENOMIC DNA]</scope>
    <source>
        <strain evidence="10">ATCC 700683 / DSM 15641 / 12-3</strain>
    </source>
</reference>
<evidence type="ECO:0000259" key="8">
    <source>
        <dbReference type="Pfam" id="PF01029"/>
    </source>
</evidence>
<dbReference type="InterPro" id="IPR035926">
    <property type="entry name" value="NusB-like_sf"/>
</dbReference>
<dbReference type="HOGENOM" id="CLU_087843_2_1_11"/>
<dbReference type="Proteomes" id="UP000000954">
    <property type="component" value="Chromosome"/>
</dbReference>
<evidence type="ECO:0000313" key="10">
    <source>
        <dbReference type="Proteomes" id="UP000000954"/>
    </source>
</evidence>
<dbReference type="EMBL" id="CP001682">
    <property type="protein sequence ID" value="ACU94246.1"/>
    <property type="molecule type" value="Genomic_DNA"/>
</dbReference>
<dbReference type="GO" id="GO:0006353">
    <property type="term" value="P:DNA-templated transcription termination"/>
    <property type="evidence" value="ECO:0007669"/>
    <property type="project" value="UniProtKB-UniRule"/>
</dbReference>
<evidence type="ECO:0000256" key="4">
    <source>
        <dbReference type="ARBA" id="ARBA00023015"/>
    </source>
</evidence>
<keyword evidence="3 6" id="KW-0694">RNA-binding</keyword>
<gene>
    <name evidence="6" type="primary">nusB</name>
    <name evidence="9" type="ordered locus">Ccur_05250</name>
</gene>
<evidence type="ECO:0000313" key="9">
    <source>
        <dbReference type="EMBL" id="ACU94246.1"/>
    </source>
</evidence>
<dbReference type="InterPro" id="IPR011605">
    <property type="entry name" value="NusB_fam"/>
</dbReference>
<evidence type="ECO:0000256" key="7">
    <source>
        <dbReference type="SAM" id="MobiDB-lite"/>
    </source>
</evidence>
<feature type="domain" description="NusB/RsmB/TIM44" evidence="8">
    <location>
        <begin position="10"/>
        <end position="134"/>
    </location>
</feature>
<keyword evidence="10" id="KW-1185">Reference proteome</keyword>
<sequence>MAKRHERTLARRMAVQVLYEGEITDTLASEIVLRPDAVPDGGALPAYAVSLVEGVCAHRVAIDNKIAAASENWSVGRMPLVDRAIMRLAVFEMTHCDDVPLSVSINEAVELAKEFGGADDSARFVNGILGRIARQDNEDAELPELSDMSDAVDESDTAGEKA</sequence>
<dbReference type="GO" id="GO:0005829">
    <property type="term" value="C:cytosol"/>
    <property type="evidence" value="ECO:0007669"/>
    <property type="project" value="TreeGrafter"/>
</dbReference>
<dbReference type="InterPro" id="IPR006027">
    <property type="entry name" value="NusB_RsmB_TIM44"/>
</dbReference>
<keyword evidence="4 6" id="KW-0805">Transcription regulation</keyword>
<dbReference type="GO" id="GO:0031564">
    <property type="term" value="P:transcription antitermination"/>
    <property type="evidence" value="ECO:0007669"/>
    <property type="project" value="UniProtKB-KW"/>
</dbReference>
<name>C7MMV6_CRYCD</name>
<feature type="compositionally biased region" description="Acidic residues" evidence="7">
    <location>
        <begin position="150"/>
        <end position="162"/>
    </location>
</feature>
<dbReference type="Pfam" id="PF01029">
    <property type="entry name" value="NusB"/>
    <property type="match status" value="1"/>
</dbReference>
<evidence type="ECO:0000256" key="2">
    <source>
        <dbReference type="ARBA" id="ARBA00022814"/>
    </source>
</evidence>